<evidence type="ECO:0000313" key="9">
    <source>
        <dbReference type="Proteomes" id="UP000281553"/>
    </source>
</evidence>
<dbReference type="GO" id="GO:0003676">
    <property type="term" value="F:nucleic acid binding"/>
    <property type="evidence" value="ECO:0007669"/>
    <property type="project" value="InterPro"/>
</dbReference>
<dbReference type="Proteomes" id="UP000281553">
    <property type="component" value="Unassembled WGS sequence"/>
</dbReference>
<dbReference type="InterPro" id="IPR006677">
    <property type="entry name" value="tRNA_intron_Endonuc_cat-like"/>
</dbReference>
<comment type="catalytic activity">
    <reaction evidence="5">
        <text>pretRNA = a 3'-half-tRNA molecule with a 5'-OH end + a 5'-half-tRNA molecule with a 2',3'-cyclic phosphate end + an intron with a 2',3'-cyclic phosphate and a 5'-hydroxyl terminus.</text>
        <dbReference type="EC" id="4.6.1.16"/>
    </reaction>
</comment>
<feature type="region of interest" description="Disordered" evidence="6">
    <location>
        <begin position="1"/>
        <end position="57"/>
    </location>
</feature>
<dbReference type="Pfam" id="PF01974">
    <property type="entry name" value="tRNA_int_endo"/>
    <property type="match status" value="1"/>
</dbReference>
<dbReference type="OrthoDB" id="48041at2759"/>
<accession>A0A3P7L0I8</accession>
<evidence type="ECO:0000256" key="2">
    <source>
        <dbReference type="ARBA" id="ARBA00012573"/>
    </source>
</evidence>
<dbReference type="GO" id="GO:0000213">
    <property type="term" value="F:tRNA-intron lyase activity"/>
    <property type="evidence" value="ECO:0007669"/>
    <property type="project" value="UniProtKB-EC"/>
</dbReference>
<proteinExistence type="inferred from homology"/>
<name>A0A3P7L0I8_DIBLA</name>
<evidence type="ECO:0000313" key="8">
    <source>
        <dbReference type="EMBL" id="VDN10184.1"/>
    </source>
</evidence>
<dbReference type="InterPro" id="IPR011856">
    <property type="entry name" value="tRNA_endonuc-like_dom_sf"/>
</dbReference>
<reference evidence="8 9" key="1">
    <citation type="submission" date="2018-11" db="EMBL/GenBank/DDBJ databases">
        <authorList>
            <consortium name="Pathogen Informatics"/>
        </authorList>
    </citation>
    <scope>NUCLEOTIDE SEQUENCE [LARGE SCALE GENOMIC DNA]</scope>
</reference>
<comment type="similarity">
    <text evidence="1">Belongs to the tRNA-intron endonuclease family.</text>
</comment>
<organism evidence="8 9">
    <name type="scientific">Dibothriocephalus latus</name>
    <name type="common">Fish tapeworm</name>
    <name type="synonym">Diphyllobothrium latum</name>
    <dbReference type="NCBI Taxonomy" id="60516"/>
    <lineage>
        <taxon>Eukaryota</taxon>
        <taxon>Metazoa</taxon>
        <taxon>Spiralia</taxon>
        <taxon>Lophotrochozoa</taxon>
        <taxon>Platyhelminthes</taxon>
        <taxon>Cestoda</taxon>
        <taxon>Eucestoda</taxon>
        <taxon>Diphyllobothriidea</taxon>
        <taxon>Diphyllobothriidae</taxon>
        <taxon>Dibothriocephalus</taxon>
    </lineage>
</organism>
<evidence type="ECO:0000256" key="1">
    <source>
        <dbReference type="ARBA" id="ARBA00008078"/>
    </source>
</evidence>
<keyword evidence="9" id="KW-1185">Reference proteome</keyword>
<dbReference type="EC" id="4.6.1.16" evidence="2"/>
<keyword evidence="3" id="KW-0819">tRNA processing</keyword>
<dbReference type="GO" id="GO:0005634">
    <property type="term" value="C:nucleus"/>
    <property type="evidence" value="ECO:0007669"/>
    <property type="project" value="UniProtKB-ARBA"/>
</dbReference>
<evidence type="ECO:0000256" key="5">
    <source>
        <dbReference type="ARBA" id="ARBA00034031"/>
    </source>
</evidence>
<evidence type="ECO:0000256" key="6">
    <source>
        <dbReference type="SAM" id="MobiDB-lite"/>
    </source>
</evidence>
<evidence type="ECO:0000259" key="7">
    <source>
        <dbReference type="Pfam" id="PF01974"/>
    </source>
</evidence>
<keyword evidence="4" id="KW-0456">Lyase</keyword>
<evidence type="ECO:0000256" key="3">
    <source>
        <dbReference type="ARBA" id="ARBA00022694"/>
    </source>
</evidence>
<dbReference type="PANTHER" id="PTHR13070">
    <property type="entry name" value="TRNA-SPLICING ENDONUCLEASE SUBUNIT SEN34-RELATED"/>
    <property type="match status" value="1"/>
</dbReference>
<dbReference type="CDD" id="cd22363">
    <property type="entry name" value="tRNA-intron_lyase_C"/>
    <property type="match status" value="1"/>
</dbReference>
<evidence type="ECO:0000256" key="4">
    <source>
        <dbReference type="ARBA" id="ARBA00023239"/>
    </source>
</evidence>
<feature type="compositionally biased region" description="Polar residues" evidence="6">
    <location>
        <begin position="47"/>
        <end position="57"/>
    </location>
</feature>
<sequence length="233" mass="25480">MDDEDSSEGAVESTSQQQDEAEEEPTVKKTEEESTVGARQPTLDELITSSGGQTPTERLQAYVPIHRPRATPREWRRPGEHQQLEVPADLHADGLPAIVRWLITLSAKARASAACMPDSAVPKVDEEETILKCRVFADLWSKGFCVTGSAMKMGGDFLLYPGDPLFYHASHIVCVAPPTSQLKLAQLSTSLRIANSVRKVLLLATSAVKEGEEPIMYTSLYWTGSNSSITPIL</sequence>
<protein>
    <recommendedName>
        <fullName evidence="2">tRNA-intron lyase</fullName>
        <ecNumber evidence="2">4.6.1.16</ecNumber>
    </recommendedName>
</protein>
<dbReference type="AlphaFoldDB" id="A0A3P7L0I8"/>
<dbReference type="GO" id="GO:0000379">
    <property type="term" value="P:tRNA-type intron splice site recognition and cleavage"/>
    <property type="evidence" value="ECO:0007669"/>
    <property type="project" value="TreeGrafter"/>
</dbReference>
<feature type="domain" description="tRNA intron endonuclease catalytic" evidence="7">
    <location>
        <begin position="130"/>
        <end position="206"/>
    </location>
</feature>
<dbReference type="EMBL" id="UYRU01048624">
    <property type="protein sequence ID" value="VDN10184.1"/>
    <property type="molecule type" value="Genomic_DNA"/>
</dbReference>
<dbReference type="InterPro" id="IPR036167">
    <property type="entry name" value="tRNA_intron_Endo_cat-like_sf"/>
</dbReference>
<dbReference type="SUPFAM" id="SSF53032">
    <property type="entry name" value="tRNA-intron endonuclease catalytic domain-like"/>
    <property type="match status" value="1"/>
</dbReference>
<dbReference type="PANTHER" id="PTHR13070:SF0">
    <property type="entry name" value="TRNA-SPLICING ENDONUCLEASE SUBUNIT SEN34"/>
    <property type="match status" value="1"/>
</dbReference>
<dbReference type="Gene3D" id="3.40.1350.10">
    <property type="match status" value="1"/>
</dbReference>
<gene>
    <name evidence="8" type="ORF">DILT_LOCUS6015</name>
</gene>